<proteinExistence type="predicted"/>
<dbReference type="EMBL" id="JBFXLQ010000022">
    <property type="protein sequence ID" value="KAL2866938.1"/>
    <property type="molecule type" value="Genomic_DNA"/>
</dbReference>
<dbReference type="Pfam" id="PF00023">
    <property type="entry name" value="Ank"/>
    <property type="match status" value="1"/>
</dbReference>
<sequence length="461" mass="49279">MEEFSGGKSKALQQWVRGYDLLVRCTAGKYTGSTSSLSLLFISARLNLTSLAERFVSTGSALTSLVNLPGTKALAGGASSWGMVRQQVVNLPDMKGWRALHVAADSEAEDVVVWLLENGAAVDAETMGFVRPGRTALHFAASKSTETAARIVRKLLESGANPGAPTRFGGNTPLHYAVRGGSEDILKTLLQHRSKHKPVDPNVPNYSGITALHKAAGVAGWHKPVDLLLEYGANPEQAASLDKVAVARGVKDVKVASTLKAVTSMKTATMWKSATDTFRGVATEHTALHIAIRAKGTEETIKRLLAWYTANDKMIESRDSMGYVPLHSAVEGSPTYTRLLLESKKVDVNARDNEGRTPLMLYLRRLGQPQSTASIDDLVALKGTLDDLLAAGATPDTQDNNGKSVLDYATQAGQTWAVDKLRSILPPLESPKVASTPASPQGMVGKASNLMGGKFAMFSKK</sequence>
<gene>
    <name evidence="4" type="ORF">BJX67DRAFT_120619</name>
</gene>
<dbReference type="Proteomes" id="UP001610432">
    <property type="component" value="Unassembled WGS sequence"/>
</dbReference>
<dbReference type="PROSITE" id="PS50297">
    <property type="entry name" value="ANK_REP_REGION"/>
    <property type="match status" value="3"/>
</dbReference>
<dbReference type="PANTHER" id="PTHR24198">
    <property type="entry name" value="ANKYRIN REPEAT AND PROTEIN KINASE DOMAIN-CONTAINING PROTEIN"/>
    <property type="match status" value="1"/>
</dbReference>
<name>A0ABR4LU81_9EURO</name>
<dbReference type="GeneID" id="98139497"/>
<dbReference type="PANTHER" id="PTHR24198:SF165">
    <property type="entry name" value="ANKYRIN REPEAT-CONTAINING PROTEIN-RELATED"/>
    <property type="match status" value="1"/>
</dbReference>
<evidence type="ECO:0000313" key="5">
    <source>
        <dbReference type="Proteomes" id="UP001610432"/>
    </source>
</evidence>
<dbReference type="Gene3D" id="1.25.40.20">
    <property type="entry name" value="Ankyrin repeat-containing domain"/>
    <property type="match status" value="3"/>
</dbReference>
<keyword evidence="2 3" id="KW-0040">ANK repeat</keyword>
<dbReference type="InterPro" id="IPR002110">
    <property type="entry name" value="Ankyrin_rpt"/>
</dbReference>
<dbReference type="SUPFAM" id="SSF48403">
    <property type="entry name" value="Ankyrin repeat"/>
    <property type="match status" value="1"/>
</dbReference>
<reference evidence="4 5" key="1">
    <citation type="submission" date="2024-07" db="EMBL/GenBank/DDBJ databases">
        <title>Section-level genome sequencing and comparative genomics of Aspergillus sections Usti and Cavernicolus.</title>
        <authorList>
            <consortium name="Lawrence Berkeley National Laboratory"/>
            <person name="Nybo J.L."/>
            <person name="Vesth T.C."/>
            <person name="Theobald S."/>
            <person name="Frisvad J.C."/>
            <person name="Larsen T.O."/>
            <person name="Kjaerboelling I."/>
            <person name="Rothschild-Mancinelli K."/>
            <person name="Lyhne E.K."/>
            <person name="Kogle M.E."/>
            <person name="Barry K."/>
            <person name="Clum A."/>
            <person name="Na H."/>
            <person name="Ledsgaard L."/>
            <person name="Lin J."/>
            <person name="Lipzen A."/>
            <person name="Kuo A."/>
            <person name="Riley R."/>
            <person name="Mondo S."/>
            <person name="Labutti K."/>
            <person name="Haridas S."/>
            <person name="Pangalinan J."/>
            <person name="Salamov A.A."/>
            <person name="Simmons B.A."/>
            <person name="Magnuson J.K."/>
            <person name="Chen J."/>
            <person name="Drula E."/>
            <person name="Henrissat B."/>
            <person name="Wiebenga A."/>
            <person name="Lubbers R.J."/>
            <person name="Gomes A.C."/>
            <person name="Macurrencykelacurrency M.R."/>
            <person name="Stajich J."/>
            <person name="Grigoriev I.V."/>
            <person name="Mortensen U.H."/>
            <person name="De Vries R.P."/>
            <person name="Baker S.E."/>
            <person name="Andersen M.R."/>
        </authorList>
    </citation>
    <scope>NUCLEOTIDE SEQUENCE [LARGE SCALE GENOMIC DNA]</scope>
    <source>
        <strain evidence="4 5">CBS 449.75</strain>
    </source>
</reference>
<feature type="repeat" description="ANK" evidence="3">
    <location>
        <begin position="95"/>
        <end position="127"/>
    </location>
</feature>
<keyword evidence="1" id="KW-0677">Repeat</keyword>
<organism evidence="4 5">
    <name type="scientific">Aspergillus lucknowensis</name>
    <dbReference type="NCBI Taxonomy" id="176173"/>
    <lineage>
        <taxon>Eukaryota</taxon>
        <taxon>Fungi</taxon>
        <taxon>Dikarya</taxon>
        <taxon>Ascomycota</taxon>
        <taxon>Pezizomycotina</taxon>
        <taxon>Eurotiomycetes</taxon>
        <taxon>Eurotiomycetidae</taxon>
        <taxon>Eurotiales</taxon>
        <taxon>Aspergillaceae</taxon>
        <taxon>Aspergillus</taxon>
        <taxon>Aspergillus subgen. Nidulantes</taxon>
    </lineage>
</organism>
<accession>A0ABR4LU81</accession>
<keyword evidence="5" id="KW-1185">Reference proteome</keyword>
<dbReference type="SMART" id="SM00248">
    <property type="entry name" value="ANK"/>
    <property type="match status" value="7"/>
</dbReference>
<dbReference type="InterPro" id="IPR036770">
    <property type="entry name" value="Ankyrin_rpt-contain_sf"/>
</dbReference>
<dbReference type="PRINTS" id="PR01415">
    <property type="entry name" value="ANKYRIN"/>
</dbReference>
<protein>
    <submittedName>
        <fullName evidence="4">Ankyrin repeat-containing domain protein</fullName>
    </submittedName>
</protein>
<dbReference type="Pfam" id="PF12796">
    <property type="entry name" value="Ank_2"/>
    <property type="match status" value="2"/>
</dbReference>
<evidence type="ECO:0000256" key="2">
    <source>
        <dbReference type="ARBA" id="ARBA00023043"/>
    </source>
</evidence>
<evidence type="ECO:0000256" key="1">
    <source>
        <dbReference type="ARBA" id="ARBA00022737"/>
    </source>
</evidence>
<comment type="caution">
    <text evidence="4">The sequence shown here is derived from an EMBL/GenBank/DDBJ whole genome shotgun (WGS) entry which is preliminary data.</text>
</comment>
<evidence type="ECO:0000256" key="3">
    <source>
        <dbReference type="PROSITE-ProRule" id="PRU00023"/>
    </source>
</evidence>
<feature type="repeat" description="ANK" evidence="3">
    <location>
        <begin position="169"/>
        <end position="201"/>
    </location>
</feature>
<feature type="repeat" description="ANK" evidence="3">
    <location>
        <begin position="207"/>
        <end position="240"/>
    </location>
</feature>
<dbReference type="PROSITE" id="PS50088">
    <property type="entry name" value="ANK_REPEAT"/>
    <property type="match status" value="4"/>
</dbReference>
<feature type="repeat" description="ANK" evidence="3">
    <location>
        <begin position="132"/>
        <end position="167"/>
    </location>
</feature>
<evidence type="ECO:0000313" key="4">
    <source>
        <dbReference type="EMBL" id="KAL2866938.1"/>
    </source>
</evidence>
<dbReference type="RefSeq" id="XP_070885917.1">
    <property type="nucleotide sequence ID" value="XM_071024425.1"/>
</dbReference>